<dbReference type="InterPro" id="IPR015422">
    <property type="entry name" value="PyrdxlP-dep_Trfase_small"/>
</dbReference>
<dbReference type="EMBL" id="MLQR01000004">
    <property type="protein sequence ID" value="OIJ16573.1"/>
    <property type="molecule type" value="Genomic_DNA"/>
</dbReference>
<dbReference type="SUPFAM" id="SSF53383">
    <property type="entry name" value="PLP-dependent transferases"/>
    <property type="match status" value="1"/>
</dbReference>
<dbReference type="Gene3D" id="3.90.1150.10">
    <property type="entry name" value="Aspartate Aminotransferase, domain 1"/>
    <property type="match status" value="1"/>
</dbReference>
<comment type="cofactor">
    <cofactor evidence="1">
        <name>pyridoxal 5'-phosphate</name>
        <dbReference type="ChEBI" id="CHEBI:597326"/>
    </cofactor>
</comment>
<evidence type="ECO:0000259" key="3">
    <source>
        <dbReference type="Pfam" id="PF00266"/>
    </source>
</evidence>
<dbReference type="AlphaFoldDB" id="A0A1S2LWM9"/>
<evidence type="ECO:0000256" key="1">
    <source>
        <dbReference type="ARBA" id="ARBA00001933"/>
    </source>
</evidence>
<dbReference type="Gene3D" id="3.40.640.10">
    <property type="entry name" value="Type I PLP-dependent aspartate aminotransferase-like (Major domain)"/>
    <property type="match status" value="1"/>
</dbReference>
<dbReference type="InterPro" id="IPR015424">
    <property type="entry name" value="PyrdxlP-dep_Trfase"/>
</dbReference>
<dbReference type="InterPro" id="IPR016454">
    <property type="entry name" value="Cysteine_dSase"/>
</dbReference>
<name>A0A1S2LWM9_9BACI</name>
<dbReference type="GO" id="GO:0003824">
    <property type="term" value="F:catalytic activity"/>
    <property type="evidence" value="ECO:0007669"/>
    <property type="project" value="UniProtKB-ARBA"/>
</dbReference>
<evidence type="ECO:0000256" key="2">
    <source>
        <dbReference type="ARBA" id="ARBA00022898"/>
    </source>
</evidence>
<evidence type="ECO:0000313" key="4">
    <source>
        <dbReference type="EMBL" id="OIJ16573.1"/>
    </source>
</evidence>
<dbReference type="PANTHER" id="PTHR11601">
    <property type="entry name" value="CYSTEINE DESULFURYLASE FAMILY MEMBER"/>
    <property type="match status" value="1"/>
</dbReference>
<comment type="caution">
    <text evidence="4">The sequence shown here is derived from an EMBL/GenBank/DDBJ whole genome shotgun (WGS) entry which is preliminary data.</text>
</comment>
<protein>
    <submittedName>
        <fullName evidence="4">Cysteine desulfurase</fullName>
    </submittedName>
</protein>
<proteinExistence type="predicted"/>
<keyword evidence="5" id="KW-1185">Reference proteome</keyword>
<feature type="domain" description="Aminotransferase class V" evidence="3">
    <location>
        <begin position="2"/>
        <end position="358"/>
    </location>
</feature>
<dbReference type="RefSeq" id="WP_071308556.1">
    <property type="nucleotide sequence ID" value="NZ_MLQR01000004.1"/>
</dbReference>
<organism evidence="4 5">
    <name type="scientific">Anaerobacillus alkalilacustris</name>
    <dbReference type="NCBI Taxonomy" id="393763"/>
    <lineage>
        <taxon>Bacteria</taxon>
        <taxon>Bacillati</taxon>
        <taxon>Bacillota</taxon>
        <taxon>Bacilli</taxon>
        <taxon>Bacillales</taxon>
        <taxon>Bacillaceae</taxon>
        <taxon>Anaerobacillus</taxon>
    </lineage>
</organism>
<sequence>MIYLDYCATTPMSDSALEVFIKASKEFYGNPSSLHDVGTKAKSILEQSRKAIASCVNTEAKGIYFTGGGSDSNNLAIKSLVKGKKGHIITTSTEHFSVLNTFTQLEEEGFEITFLNVDKYGVVSLDTLKQAIKDNTVLVSICYANSDIGTIQNISQIGAFLKDENILFHSDCVQAFGKIPIDITSLNVDSISLSSHKIYGPKGVGAVYISPKISWKPVIPNTSHESGFRAGTVNVPAIASFAQAAIEICENMEVEQLRLKQLSQQLLTLLSNNCVTHSLIGHPDERLSHHLALRIHGIEGQYTMLELNRKNIAISTGTACKVEGQNASKTMLQLGYKKDAARELIRISMGKHTTESHIIETAKAIKGIVETTLP</sequence>
<evidence type="ECO:0000313" key="5">
    <source>
        <dbReference type="Proteomes" id="UP000179524"/>
    </source>
</evidence>
<dbReference type="Proteomes" id="UP000179524">
    <property type="component" value="Unassembled WGS sequence"/>
</dbReference>
<dbReference type="OrthoDB" id="9808002at2"/>
<gene>
    <name evidence="4" type="ORF">BKP37_04880</name>
</gene>
<dbReference type="Pfam" id="PF00266">
    <property type="entry name" value="Aminotran_5"/>
    <property type="match status" value="1"/>
</dbReference>
<reference evidence="4 5" key="1">
    <citation type="submission" date="2016-10" db="EMBL/GenBank/DDBJ databases">
        <title>Draft genome sequences of four alkaliphilic bacteria belonging to the Anaerobacillus genus.</title>
        <authorList>
            <person name="Bassil N.M."/>
            <person name="Lloyd J.R."/>
        </authorList>
    </citation>
    <scope>NUCLEOTIDE SEQUENCE [LARGE SCALE GENOMIC DNA]</scope>
    <source>
        <strain evidence="4 5">DSM 18345</strain>
    </source>
</reference>
<keyword evidence="2" id="KW-0663">Pyridoxal phosphate</keyword>
<dbReference type="InterPro" id="IPR000192">
    <property type="entry name" value="Aminotrans_V_dom"/>
</dbReference>
<dbReference type="NCBIfam" id="NF002806">
    <property type="entry name" value="PRK02948.1"/>
    <property type="match status" value="1"/>
</dbReference>
<accession>A0A1S2LWM9</accession>
<dbReference type="InterPro" id="IPR015421">
    <property type="entry name" value="PyrdxlP-dep_Trfase_major"/>
</dbReference>
<dbReference type="PIRSF" id="PIRSF005572">
    <property type="entry name" value="NifS"/>
    <property type="match status" value="1"/>
</dbReference>
<dbReference type="Gene3D" id="1.10.260.50">
    <property type="match status" value="1"/>
</dbReference>
<dbReference type="PANTHER" id="PTHR11601:SF36">
    <property type="entry name" value="CYSTEINE DESULFURASE NIFS-RELATED"/>
    <property type="match status" value="1"/>
</dbReference>